<dbReference type="KEGG" id="cbw:RR42_m1134"/>
<proteinExistence type="predicted"/>
<accession>A0A0C4YCW9</accession>
<gene>
    <name evidence="1" type="ORF">RR42_m1134</name>
</gene>
<reference evidence="1 2" key="1">
    <citation type="journal article" date="2015" name="Genome Announc.">
        <title>Complete Genome Sequence of Cupriavidus basilensis 4G11, Isolated from the Oak Ridge Field Research Center Site.</title>
        <authorList>
            <person name="Ray J."/>
            <person name="Waters R.J."/>
            <person name="Skerker J.M."/>
            <person name="Kuehl J.V."/>
            <person name="Price M.N."/>
            <person name="Huang J."/>
            <person name="Chakraborty R."/>
            <person name="Arkin A.P."/>
            <person name="Deutschbauer A."/>
        </authorList>
    </citation>
    <scope>NUCLEOTIDE SEQUENCE [LARGE SCALE GENOMIC DNA]</scope>
    <source>
        <strain evidence="1">4G11</strain>
    </source>
</reference>
<dbReference type="AlphaFoldDB" id="A0A0C4YCW9"/>
<sequence length="57" mass="6288">MRRARARMAGGSIWAPAMRRAEQPGRMGWDWRECKQKSGWTSPAAFSATGTVVLPAP</sequence>
<evidence type="ECO:0000313" key="2">
    <source>
        <dbReference type="Proteomes" id="UP000031843"/>
    </source>
</evidence>
<dbReference type="EMBL" id="CP010536">
    <property type="protein sequence ID" value="AJG18541.1"/>
    <property type="molecule type" value="Genomic_DNA"/>
</dbReference>
<keyword evidence="2" id="KW-1185">Reference proteome</keyword>
<name>A0A0C4YCW9_9BURK</name>
<dbReference type="Proteomes" id="UP000031843">
    <property type="component" value="Chromosome main"/>
</dbReference>
<organism evidence="1 2">
    <name type="scientific">Cupriavidus basilensis</name>
    <dbReference type="NCBI Taxonomy" id="68895"/>
    <lineage>
        <taxon>Bacteria</taxon>
        <taxon>Pseudomonadati</taxon>
        <taxon>Pseudomonadota</taxon>
        <taxon>Betaproteobacteria</taxon>
        <taxon>Burkholderiales</taxon>
        <taxon>Burkholderiaceae</taxon>
        <taxon>Cupriavidus</taxon>
    </lineage>
</organism>
<protein>
    <submittedName>
        <fullName evidence="1">Uncharacterized protein</fullName>
    </submittedName>
</protein>
<evidence type="ECO:0000313" key="1">
    <source>
        <dbReference type="EMBL" id="AJG18541.1"/>
    </source>
</evidence>